<proteinExistence type="predicted"/>
<reference evidence="1" key="1">
    <citation type="journal article" date="2011" name="PLoS Biol.">
        <title>Gene gain and loss during evolution of obligate parasitism in the white rust pathogen of Arabidopsis thaliana.</title>
        <authorList>
            <person name="Kemen E."/>
            <person name="Gardiner A."/>
            <person name="Schultz-Larsen T."/>
            <person name="Kemen A.C."/>
            <person name="Balmuth A.L."/>
            <person name="Robert-Seilaniantz A."/>
            <person name="Bailey K."/>
            <person name="Holub E."/>
            <person name="Studholme D.J."/>
            <person name="Maclean D."/>
            <person name="Jones J.D."/>
        </authorList>
    </citation>
    <scope>NUCLEOTIDE SEQUENCE</scope>
</reference>
<gene>
    <name evidence="1" type="primary">AlNc14C10G1216</name>
    <name evidence="1" type="ORF">ALNC14_013940</name>
</gene>
<accession>F0W2G5</accession>
<dbReference type="EMBL" id="FR824055">
    <property type="protein sequence ID" value="CCA15251.1"/>
    <property type="molecule type" value="Genomic_DNA"/>
</dbReference>
<organism evidence="1">
    <name type="scientific">Albugo laibachii Nc14</name>
    <dbReference type="NCBI Taxonomy" id="890382"/>
    <lineage>
        <taxon>Eukaryota</taxon>
        <taxon>Sar</taxon>
        <taxon>Stramenopiles</taxon>
        <taxon>Oomycota</taxon>
        <taxon>Peronosporomycetes</taxon>
        <taxon>Albuginales</taxon>
        <taxon>Albuginaceae</taxon>
        <taxon>Albugo</taxon>
    </lineage>
</organism>
<evidence type="ECO:0000313" key="1">
    <source>
        <dbReference type="EMBL" id="CCA15251.1"/>
    </source>
</evidence>
<name>F0W2G5_9STRA</name>
<reference evidence="1" key="2">
    <citation type="submission" date="2011-02" db="EMBL/GenBank/DDBJ databases">
        <authorList>
            <person name="MacLean D."/>
        </authorList>
    </citation>
    <scope>NUCLEOTIDE SEQUENCE</scope>
</reference>
<dbReference type="HOGENOM" id="CLU_964480_0_0_1"/>
<sequence length="289" mass="31357">MELDFWDLMCQIQTRRKHIHPNEDTPKAEVEFPGANCLQEFPIASDALDPKYPKPKAVFPVGADDPNALYALEDCPNAGNEKALLIVFPKRSDVFPLQHFETRANALIDEVPNFVFRADVTFSLLPNKYDGVSAKLSTLAALDAENPNVAAGFELKLVSNEGVALLFELANFTLPLAESIEKGVARNPDPNVALPLPTEPLEKEVTAGKLESNLYIGLLTLDAVSDDIDCKVVCPLIGFGAPNLKEAFFCSKGRAFTGFTDEVGSSEVCRGHLHRFVRSSASGIGAAPN</sequence>
<protein>
    <submittedName>
        <fullName evidence="1">AlNc14C10G1216 protein</fullName>
    </submittedName>
</protein>
<dbReference type="AlphaFoldDB" id="F0W2G5"/>